<dbReference type="EMBL" id="PGOL01003242">
    <property type="protein sequence ID" value="PKI42015.1"/>
    <property type="molecule type" value="Genomic_DNA"/>
</dbReference>
<protein>
    <submittedName>
        <fullName evidence="2">Uncharacterized protein</fullName>
    </submittedName>
</protein>
<proteinExistence type="predicted"/>
<name>A0A2I0IDE1_PUNGR</name>
<accession>A0A2I0IDE1</accession>
<reference evidence="2 3" key="1">
    <citation type="submission" date="2017-11" db="EMBL/GenBank/DDBJ databases">
        <title>De-novo sequencing of pomegranate (Punica granatum L.) genome.</title>
        <authorList>
            <person name="Akparov Z."/>
            <person name="Amiraslanov A."/>
            <person name="Hajiyeva S."/>
            <person name="Abbasov M."/>
            <person name="Kaur K."/>
            <person name="Hamwieh A."/>
            <person name="Solovyev V."/>
            <person name="Salamov A."/>
            <person name="Braich B."/>
            <person name="Kosarev P."/>
            <person name="Mahmoud A."/>
            <person name="Hajiyev E."/>
            <person name="Babayeva S."/>
            <person name="Izzatullayeva V."/>
            <person name="Mammadov A."/>
            <person name="Mammadov A."/>
            <person name="Sharifova S."/>
            <person name="Ojaghi J."/>
            <person name="Eynullazada K."/>
            <person name="Bayramov B."/>
            <person name="Abdulazimova A."/>
            <person name="Shahmuradov I."/>
        </authorList>
    </citation>
    <scope>NUCLEOTIDE SEQUENCE [LARGE SCALE GENOMIC DNA]</scope>
    <source>
        <strain evidence="3">cv. AG2017</strain>
        <tissue evidence="2">Leaf</tissue>
    </source>
</reference>
<sequence>MTEETALDLGGVKEHSALFRRIRPRGLLDPPWVTDGTAPFREGGGRPSLGWAKGTHESLPRDLALSSMAQSVAKGASPARI</sequence>
<evidence type="ECO:0000313" key="2">
    <source>
        <dbReference type="EMBL" id="PKI42015.1"/>
    </source>
</evidence>
<dbReference type="Proteomes" id="UP000233551">
    <property type="component" value="Unassembled WGS sequence"/>
</dbReference>
<dbReference type="AlphaFoldDB" id="A0A2I0IDE1"/>
<organism evidence="2 3">
    <name type="scientific">Punica granatum</name>
    <name type="common">Pomegranate</name>
    <dbReference type="NCBI Taxonomy" id="22663"/>
    <lineage>
        <taxon>Eukaryota</taxon>
        <taxon>Viridiplantae</taxon>
        <taxon>Streptophyta</taxon>
        <taxon>Embryophyta</taxon>
        <taxon>Tracheophyta</taxon>
        <taxon>Spermatophyta</taxon>
        <taxon>Magnoliopsida</taxon>
        <taxon>eudicotyledons</taxon>
        <taxon>Gunneridae</taxon>
        <taxon>Pentapetalae</taxon>
        <taxon>rosids</taxon>
        <taxon>malvids</taxon>
        <taxon>Myrtales</taxon>
        <taxon>Lythraceae</taxon>
        <taxon>Punica</taxon>
    </lineage>
</organism>
<evidence type="ECO:0000313" key="3">
    <source>
        <dbReference type="Proteomes" id="UP000233551"/>
    </source>
</evidence>
<keyword evidence="3" id="KW-1185">Reference proteome</keyword>
<feature type="region of interest" description="Disordered" evidence="1">
    <location>
        <begin position="32"/>
        <end position="56"/>
    </location>
</feature>
<comment type="caution">
    <text evidence="2">The sequence shown here is derived from an EMBL/GenBank/DDBJ whole genome shotgun (WGS) entry which is preliminary data.</text>
</comment>
<gene>
    <name evidence="2" type="ORF">CRG98_037593</name>
</gene>
<evidence type="ECO:0000256" key="1">
    <source>
        <dbReference type="SAM" id="MobiDB-lite"/>
    </source>
</evidence>